<keyword evidence="2" id="KW-1185">Reference proteome</keyword>
<dbReference type="InterPro" id="IPR032719">
    <property type="entry name" value="WbsX"/>
</dbReference>
<dbReference type="Gene3D" id="3.20.20.80">
    <property type="entry name" value="Glycosidases"/>
    <property type="match status" value="1"/>
</dbReference>
<dbReference type="EMBL" id="JBHSMG010000001">
    <property type="protein sequence ID" value="MFC5500843.1"/>
    <property type="molecule type" value="Genomic_DNA"/>
</dbReference>
<dbReference type="Pfam" id="PF14307">
    <property type="entry name" value="Glyco_tran_WbsX"/>
    <property type="match status" value="1"/>
</dbReference>
<sequence length="396" mass="44247">MPRPTILAYYFPDWHSDPRNTAWFGDGWDEWKLLDAARPRFVGHRQPRVPASGHVDESDPAVAAAEIELAASHGVDGFLVDYYWYDDGPYLSGALDNGLLKAPNRDKVTFALMWANHELVDIFPYTDPADSRARRLKDGAISRPVFEQMVEHIVEAYFRQPHYLTVDGKPWFSLYEIGNFIAGMGGVREAREALDWFRNRVVEAGFPGLHLDAVVWGFGVLPTAVAVDDPATLVTTLGFDSATSYVWIHHADLQSFGFPRGDAGQLREEAFADYERLAKTLPVPFHPNVTVGWDSTPRISQDVPFVRGQYPFLPVFDQTPAEFAAALRRAATFIDDHPTEHPMITINAWNEWTEGSALLPDVANGLGFLEALRAEFGVRAERLAMLGVDGETGETE</sequence>
<dbReference type="RefSeq" id="WP_386738454.1">
    <property type="nucleotide sequence ID" value="NZ_JBHSMG010000001.1"/>
</dbReference>
<name>A0ABW0NNP1_9MICO</name>
<accession>A0ABW0NNP1</accession>
<protein>
    <submittedName>
        <fullName evidence="1">Glycoside hydrolase family 99-like domain-containing protein</fullName>
    </submittedName>
</protein>
<reference evidence="2" key="1">
    <citation type="journal article" date="2019" name="Int. J. Syst. Evol. Microbiol.">
        <title>The Global Catalogue of Microorganisms (GCM) 10K type strain sequencing project: providing services to taxonomists for standard genome sequencing and annotation.</title>
        <authorList>
            <consortium name="The Broad Institute Genomics Platform"/>
            <consortium name="The Broad Institute Genome Sequencing Center for Infectious Disease"/>
            <person name="Wu L."/>
            <person name="Ma J."/>
        </authorList>
    </citation>
    <scope>NUCLEOTIDE SEQUENCE [LARGE SCALE GENOMIC DNA]</scope>
    <source>
        <strain evidence="2">CGMCC 4.6997</strain>
    </source>
</reference>
<organism evidence="1 2">
    <name type="scientific">Lysinimonas soli</name>
    <dbReference type="NCBI Taxonomy" id="1074233"/>
    <lineage>
        <taxon>Bacteria</taxon>
        <taxon>Bacillati</taxon>
        <taxon>Actinomycetota</taxon>
        <taxon>Actinomycetes</taxon>
        <taxon>Micrococcales</taxon>
        <taxon>Microbacteriaceae</taxon>
        <taxon>Lysinimonas</taxon>
    </lineage>
</organism>
<evidence type="ECO:0000313" key="1">
    <source>
        <dbReference type="EMBL" id="MFC5500843.1"/>
    </source>
</evidence>
<dbReference type="PANTHER" id="PTHR41244:SF1">
    <property type="entry name" value="GLYCOSYLTRANSFERASE"/>
    <property type="match status" value="1"/>
</dbReference>
<gene>
    <name evidence="1" type="ORF">ACFPJ4_01170</name>
</gene>
<comment type="caution">
    <text evidence="1">The sequence shown here is derived from an EMBL/GenBank/DDBJ whole genome shotgun (WGS) entry which is preliminary data.</text>
</comment>
<dbReference type="CDD" id="cd11579">
    <property type="entry name" value="Glyco_tran_WbsX"/>
    <property type="match status" value="1"/>
</dbReference>
<dbReference type="Proteomes" id="UP001596039">
    <property type="component" value="Unassembled WGS sequence"/>
</dbReference>
<evidence type="ECO:0000313" key="2">
    <source>
        <dbReference type="Proteomes" id="UP001596039"/>
    </source>
</evidence>
<dbReference type="PANTHER" id="PTHR41244">
    <property type="entry name" value="RHAMNAN SYNTHESIS F"/>
    <property type="match status" value="1"/>
</dbReference>
<proteinExistence type="predicted"/>